<evidence type="ECO:0000313" key="2">
    <source>
        <dbReference type="EMBL" id="EWC41109.1"/>
    </source>
</evidence>
<dbReference type="eggNOG" id="COG0721">
    <property type="taxonomic scope" value="Bacteria"/>
</dbReference>
<comment type="catalytic activity">
    <reaction evidence="1">
        <text>L-aspartyl-tRNA(Asn) + L-glutamine + ATP + H2O = L-asparaginyl-tRNA(Asn) + L-glutamate + ADP + phosphate + 2 H(+)</text>
        <dbReference type="Rhea" id="RHEA:14513"/>
        <dbReference type="Rhea" id="RHEA-COMP:9674"/>
        <dbReference type="Rhea" id="RHEA-COMP:9677"/>
        <dbReference type="ChEBI" id="CHEBI:15377"/>
        <dbReference type="ChEBI" id="CHEBI:15378"/>
        <dbReference type="ChEBI" id="CHEBI:29985"/>
        <dbReference type="ChEBI" id="CHEBI:30616"/>
        <dbReference type="ChEBI" id="CHEBI:43474"/>
        <dbReference type="ChEBI" id="CHEBI:58359"/>
        <dbReference type="ChEBI" id="CHEBI:78515"/>
        <dbReference type="ChEBI" id="CHEBI:78516"/>
        <dbReference type="ChEBI" id="CHEBI:456216"/>
    </reaction>
</comment>
<comment type="subunit">
    <text evidence="1">Heterotrimer of A, B and C subunits.</text>
</comment>
<keyword evidence="1" id="KW-0547">Nucleotide-binding</keyword>
<comment type="function">
    <text evidence="1">Allows the formation of correctly charged Asn-tRNA(Asn) or Gln-tRNA(Gln) through the transamidation of misacylated Asp-tRNA(Asn) or Glu-tRNA(Gln) in organisms which lack either or both of asparaginyl-tRNA or glutaminyl-tRNA synthetases. The reaction takes place in the presence of glutamine and ATP through an activated phospho-Asp-tRNA(Asn) or phospho-Glu-tRNA(Gln).</text>
</comment>
<dbReference type="AlphaFoldDB" id="A0A061JSF3"/>
<comment type="caution">
    <text evidence="2">The sequence shown here is derived from an EMBL/GenBank/DDBJ whole genome shotgun (WGS) entry which is preliminary data.</text>
</comment>
<dbReference type="GO" id="GO:0050567">
    <property type="term" value="F:glutaminyl-tRNA synthase (glutamine-hydrolyzing) activity"/>
    <property type="evidence" value="ECO:0007669"/>
    <property type="project" value="UniProtKB-UniRule"/>
</dbReference>
<dbReference type="PANTHER" id="PTHR15004:SF0">
    <property type="entry name" value="GLUTAMYL-TRNA(GLN) AMIDOTRANSFERASE SUBUNIT C, MITOCHONDRIAL"/>
    <property type="match status" value="1"/>
</dbReference>
<dbReference type="OrthoDB" id="9794326at2"/>
<dbReference type="HAMAP" id="MF_00122">
    <property type="entry name" value="GatC"/>
    <property type="match status" value="1"/>
</dbReference>
<dbReference type="Proteomes" id="UP000026923">
    <property type="component" value="Unassembled WGS sequence"/>
</dbReference>
<dbReference type="GO" id="GO:0016740">
    <property type="term" value="F:transferase activity"/>
    <property type="evidence" value="ECO:0007669"/>
    <property type="project" value="UniProtKB-KW"/>
</dbReference>
<dbReference type="GO" id="GO:0050566">
    <property type="term" value="F:asparaginyl-tRNA synthase (glutamine-hydrolyzing) activity"/>
    <property type="evidence" value="ECO:0007669"/>
    <property type="project" value="RHEA"/>
</dbReference>
<name>A0A061JSF3_STUST</name>
<dbReference type="EMBL" id="AMCZ02000013">
    <property type="protein sequence ID" value="EWC41109.1"/>
    <property type="molecule type" value="Genomic_DNA"/>
</dbReference>
<keyword evidence="1" id="KW-0648">Protein biosynthesis</keyword>
<keyword evidence="2" id="KW-0808">Transferase</keyword>
<dbReference type="GO" id="GO:0006450">
    <property type="term" value="P:regulation of translational fidelity"/>
    <property type="evidence" value="ECO:0007669"/>
    <property type="project" value="InterPro"/>
</dbReference>
<dbReference type="Gene3D" id="1.10.20.60">
    <property type="entry name" value="Glu-tRNAGln amidotransferase C subunit, N-terminal domain"/>
    <property type="match status" value="1"/>
</dbReference>
<gene>
    <name evidence="1" type="primary">gatC</name>
    <name evidence="2" type="ORF">B597_011875</name>
</gene>
<keyword evidence="1" id="KW-0436">Ligase</keyword>
<dbReference type="HOGENOM" id="CLU_105899_2_2_6"/>
<dbReference type="EC" id="6.3.5.-" evidence="1"/>
<comment type="similarity">
    <text evidence="1">Belongs to the GatC family.</text>
</comment>
<comment type="catalytic activity">
    <reaction evidence="1">
        <text>L-glutamyl-tRNA(Gln) + L-glutamine + ATP + H2O = L-glutaminyl-tRNA(Gln) + L-glutamate + ADP + phosphate + H(+)</text>
        <dbReference type="Rhea" id="RHEA:17521"/>
        <dbReference type="Rhea" id="RHEA-COMP:9681"/>
        <dbReference type="Rhea" id="RHEA-COMP:9684"/>
        <dbReference type="ChEBI" id="CHEBI:15377"/>
        <dbReference type="ChEBI" id="CHEBI:15378"/>
        <dbReference type="ChEBI" id="CHEBI:29985"/>
        <dbReference type="ChEBI" id="CHEBI:30616"/>
        <dbReference type="ChEBI" id="CHEBI:43474"/>
        <dbReference type="ChEBI" id="CHEBI:58359"/>
        <dbReference type="ChEBI" id="CHEBI:78520"/>
        <dbReference type="ChEBI" id="CHEBI:78521"/>
        <dbReference type="ChEBI" id="CHEBI:456216"/>
    </reaction>
</comment>
<dbReference type="SUPFAM" id="SSF141000">
    <property type="entry name" value="Glu-tRNAGln amidotransferase C subunit"/>
    <property type="match status" value="1"/>
</dbReference>
<dbReference type="GO" id="GO:0006412">
    <property type="term" value="P:translation"/>
    <property type="evidence" value="ECO:0007669"/>
    <property type="project" value="UniProtKB-UniRule"/>
</dbReference>
<dbReference type="RefSeq" id="WP_003292432.1">
    <property type="nucleotide sequence ID" value="NZ_KK020677.1"/>
</dbReference>
<dbReference type="GO" id="GO:0070681">
    <property type="term" value="P:glutaminyl-tRNAGln biosynthesis via transamidation"/>
    <property type="evidence" value="ECO:0007669"/>
    <property type="project" value="TreeGrafter"/>
</dbReference>
<proteinExistence type="inferred from homology"/>
<dbReference type="InterPro" id="IPR036113">
    <property type="entry name" value="Asp/Glu-ADT_sf_sub_c"/>
</dbReference>
<dbReference type="InterPro" id="IPR003837">
    <property type="entry name" value="GatC"/>
</dbReference>
<dbReference type="PANTHER" id="PTHR15004">
    <property type="entry name" value="GLUTAMYL-TRNA(GLN) AMIDOTRANSFERASE SUBUNIT C, MITOCHONDRIAL"/>
    <property type="match status" value="1"/>
</dbReference>
<dbReference type="Pfam" id="PF02686">
    <property type="entry name" value="GatC"/>
    <property type="match status" value="1"/>
</dbReference>
<keyword evidence="1" id="KW-0067">ATP-binding</keyword>
<accession>A0A061JSF3</accession>
<evidence type="ECO:0000313" key="3">
    <source>
        <dbReference type="Proteomes" id="UP000026923"/>
    </source>
</evidence>
<organism evidence="2 3">
    <name type="scientific">Stutzerimonas stutzeri KOS6</name>
    <dbReference type="NCBI Taxonomy" id="1218352"/>
    <lineage>
        <taxon>Bacteria</taxon>
        <taxon>Pseudomonadati</taxon>
        <taxon>Pseudomonadota</taxon>
        <taxon>Gammaproteobacteria</taxon>
        <taxon>Pseudomonadales</taxon>
        <taxon>Pseudomonadaceae</taxon>
        <taxon>Stutzerimonas</taxon>
    </lineage>
</organism>
<dbReference type="GO" id="GO:0005524">
    <property type="term" value="F:ATP binding"/>
    <property type="evidence" value="ECO:0007669"/>
    <property type="project" value="UniProtKB-KW"/>
</dbReference>
<dbReference type="NCBIfam" id="TIGR00135">
    <property type="entry name" value="gatC"/>
    <property type="match status" value="1"/>
</dbReference>
<reference evidence="2 3" key="1">
    <citation type="journal article" date="2013" name="Genome Announc.">
        <title>Draft Genome of the Nitrogen-Fixing Bacterium Pseudomonas stutzeri Strain KOS6 Isolated from Industrial Hydrocarbon Sludge.</title>
        <authorList>
            <person name="Grigoryeva T.V."/>
            <person name="Laikov A.V."/>
            <person name="Naumova R.P."/>
            <person name="Manolov A.I."/>
            <person name="Larin A.K."/>
            <person name="Karpova I.Y."/>
            <person name="Semashko T.A."/>
            <person name="Alexeev D.G."/>
            <person name="Kostryukova E.S."/>
            <person name="Muller R."/>
            <person name="Govorun V.M."/>
        </authorList>
    </citation>
    <scope>NUCLEOTIDE SEQUENCE [LARGE SCALE GENOMIC DNA]</scope>
    <source>
        <strain evidence="2 3">KOS6</strain>
    </source>
</reference>
<evidence type="ECO:0000256" key="1">
    <source>
        <dbReference type="HAMAP-Rule" id="MF_00122"/>
    </source>
</evidence>
<sequence length="95" mass="10489">MALERTEVEKIAHLARLGLSEADLPRTTETLNNILGLIDRMQAVDTTGIEPLAHPLETTQRLRADVVTETNQRDAYQAIAPAVAEGLYLVPRVIE</sequence>
<protein>
    <recommendedName>
        <fullName evidence="1">Aspartyl/glutamyl-tRNA(Asn/Gln) amidotransferase subunit C</fullName>
        <shortName evidence="1">Asp/Glu-ADT subunit C</shortName>
        <ecNumber evidence="1">6.3.5.-</ecNumber>
    </recommendedName>
</protein>